<feature type="transmembrane region" description="Helical" evidence="7">
    <location>
        <begin position="96"/>
        <end position="117"/>
    </location>
</feature>
<dbReference type="GO" id="GO:0005886">
    <property type="term" value="C:plasma membrane"/>
    <property type="evidence" value="ECO:0007669"/>
    <property type="project" value="UniProtKB-SubCell"/>
</dbReference>
<evidence type="ECO:0000256" key="3">
    <source>
        <dbReference type="ARBA" id="ARBA00022475"/>
    </source>
</evidence>
<dbReference type="Pfam" id="PF01554">
    <property type="entry name" value="MatE"/>
    <property type="match status" value="2"/>
</dbReference>
<dbReference type="CDD" id="cd13138">
    <property type="entry name" value="MATE_yoeA_like"/>
    <property type="match status" value="1"/>
</dbReference>
<dbReference type="AlphaFoldDB" id="A0A9D1GIQ4"/>
<evidence type="ECO:0000256" key="6">
    <source>
        <dbReference type="ARBA" id="ARBA00023136"/>
    </source>
</evidence>
<dbReference type="InterPro" id="IPR048279">
    <property type="entry name" value="MdtK-like"/>
</dbReference>
<feature type="transmembrane region" description="Helical" evidence="7">
    <location>
        <begin position="419"/>
        <end position="440"/>
    </location>
</feature>
<feature type="transmembrane region" description="Helical" evidence="7">
    <location>
        <begin position="194"/>
        <end position="216"/>
    </location>
</feature>
<evidence type="ECO:0000313" key="9">
    <source>
        <dbReference type="Proteomes" id="UP000886860"/>
    </source>
</evidence>
<organism evidence="8 9">
    <name type="scientific">Candidatus Caccovicinus merdipullorum</name>
    <dbReference type="NCBI Taxonomy" id="2840724"/>
    <lineage>
        <taxon>Bacteria</taxon>
        <taxon>Bacillati</taxon>
        <taxon>Bacillota</taxon>
        <taxon>Clostridia</taxon>
        <taxon>Eubacteriales</taxon>
        <taxon>Candidatus Caccovicinus</taxon>
    </lineage>
</organism>
<dbReference type="InterPro" id="IPR052031">
    <property type="entry name" value="Membrane_Transporter-Flippase"/>
</dbReference>
<evidence type="ECO:0000313" key="8">
    <source>
        <dbReference type="EMBL" id="HIT41868.1"/>
    </source>
</evidence>
<feature type="transmembrane region" description="Helical" evidence="7">
    <location>
        <begin position="64"/>
        <end position="84"/>
    </location>
</feature>
<dbReference type="EMBL" id="DVKS01000123">
    <property type="protein sequence ID" value="HIT41868.1"/>
    <property type="molecule type" value="Genomic_DNA"/>
</dbReference>
<reference evidence="8" key="1">
    <citation type="submission" date="2020-10" db="EMBL/GenBank/DDBJ databases">
        <authorList>
            <person name="Gilroy R."/>
        </authorList>
    </citation>
    <scope>NUCLEOTIDE SEQUENCE</scope>
    <source>
        <strain evidence="8">CHK123-3438</strain>
    </source>
</reference>
<feature type="transmembrane region" description="Helical" evidence="7">
    <location>
        <begin position="169"/>
        <end position="188"/>
    </location>
</feature>
<proteinExistence type="predicted"/>
<name>A0A9D1GIQ4_9FIRM</name>
<comment type="subcellular location">
    <subcellularLocation>
        <location evidence="1">Cell membrane</location>
        <topology evidence="1">Multi-pass membrane protein</topology>
    </subcellularLocation>
</comment>
<keyword evidence="2" id="KW-0813">Transport</keyword>
<feature type="transmembrane region" description="Helical" evidence="7">
    <location>
        <begin position="357"/>
        <end position="377"/>
    </location>
</feature>
<dbReference type="NCBIfam" id="TIGR00797">
    <property type="entry name" value="matE"/>
    <property type="match status" value="1"/>
</dbReference>
<reference evidence="8" key="2">
    <citation type="journal article" date="2021" name="PeerJ">
        <title>Extensive microbial diversity within the chicken gut microbiome revealed by metagenomics and culture.</title>
        <authorList>
            <person name="Gilroy R."/>
            <person name="Ravi A."/>
            <person name="Getino M."/>
            <person name="Pursley I."/>
            <person name="Horton D.L."/>
            <person name="Alikhan N.F."/>
            <person name="Baker D."/>
            <person name="Gharbi K."/>
            <person name="Hall N."/>
            <person name="Watson M."/>
            <person name="Adriaenssens E.M."/>
            <person name="Foster-Nyarko E."/>
            <person name="Jarju S."/>
            <person name="Secka A."/>
            <person name="Antonio M."/>
            <person name="Oren A."/>
            <person name="Chaudhuri R.R."/>
            <person name="La Ragione R."/>
            <person name="Hildebrand F."/>
            <person name="Pallen M.J."/>
        </authorList>
    </citation>
    <scope>NUCLEOTIDE SEQUENCE</scope>
    <source>
        <strain evidence="8">CHK123-3438</strain>
    </source>
</reference>
<dbReference type="PANTHER" id="PTHR43549">
    <property type="entry name" value="MULTIDRUG RESISTANCE PROTEIN YPNP-RELATED"/>
    <property type="match status" value="1"/>
</dbReference>
<evidence type="ECO:0000256" key="5">
    <source>
        <dbReference type="ARBA" id="ARBA00022989"/>
    </source>
</evidence>
<dbReference type="PANTHER" id="PTHR43549:SF3">
    <property type="entry name" value="MULTIDRUG RESISTANCE PROTEIN YPNP-RELATED"/>
    <property type="match status" value="1"/>
</dbReference>
<dbReference type="PIRSF" id="PIRSF006603">
    <property type="entry name" value="DinF"/>
    <property type="match status" value="1"/>
</dbReference>
<feature type="transmembrane region" description="Helical" evidence="7">
    <location>
        <begin position="137"/>
        <end position="162"/>
    </location>
</feature>
<dbReference type="InterPro" id="IPR002528">
    <property type="entry name" value="MATE_fam"/>
</dbReference>
<dbReference type="GO" id="GO:0042910">
    <property type="term" value="F:xenobiotic transmembrane transporter activity"/>
    <property type="evidence" value="ECO:0007669"/>
    <property type="project" value="InterPro"/>
</dbReference>
<feature type="transmembrane region" description="Helical" evidence="7">
    <location>
        <begin position="20"/>
        <end position="44"/>
    </location>
</feature>
<evidence type="ECO:0000256" key="2">
    <source>
        <dbReference type="ARBA" id="ARBA00022448"/>
    </source>
</evidence>
<keyword evidence="4 7" id="KW-0812">Transmembrane</keyword>
<sequence length="455" mass="49457">MKKSYEMDMCNGPLLGKILLYSIPLMLSSILQLLFNAADVIVVGRFAGHESLAAVGSTSSLINLLINVFIGLSVGANVLVAQHYGAGRNEQVKETVHTAVAISLVCGTFLIFVGLFLSRPLLVLMGTPENVLDKATLYMRIYFAGMPVLMLYNFGAAVLRAVGDTRRPLFFLVIAGVVNAVLNLFFVICFHMDVAGVALATVISECISALLVCRCLTRTEGSYRLIPSQLRIHPRALKRIAKIGLPAGFQGAVFSISNVLIQSSINSFGSVAMAGSTASANLEGFVYNAMNALYQTNLSFTSQNLGGGKYSRLNRVLILCLTVVTVVGAVMGGGFVLAGHQLLRIYSSDPEVIQYGFMRLTIVCGTYFLCGWMDVLVGSMRGMGYSIVPMLVSLTGACGLRILWIFTVFRWQHSLLVLYLSYPVSWLITAGVHLICFIYIRKKFPKKDIPVLARA</sequence>
<feature type="transmembrane region" description="Helical" evidence="7">
    <location>
        <begin position="316"/>
        <end position="337"/>
    </location>
</feature>
<evidence type="ECO:0000256" key="7">
    <source>
        <dbReference type="SAM" id="Phobius"/>
    </source>
</evidence>
<comment type="caution">
    <text evidence="8">The sequence shown here is derived from an EMBL/GenBank/DDBJ whole genome shotgun (WGS) entry which is preliminary data.</text>
</comment>
<evidence type="ECO:0000256" key="1">
    <source>
        <dbReference type="ARBA" id="ARBA00004651"/>
    </source>
</evidence>
<keyword evidence="5 7" id="KW-1133">Transmembrane helix</keyword>
<keyword evidence="6 7" id="KW-0472">Membrane</keyword>
<accession>A0A9D1GIQ4</accession>
<dbReference type="GO" id="GO:0015297">
    <property type="term" value="F:antiporter activity"/>
    <property type="evidence" value="ECO:0007669"/>
    <property type="project" value="InterPro"/>
</dbReference>
<feature type="transmembrane region" description="Helical" evidence="7">
    <location>
        <begin position="384"/>
        <end position="407"/>
    </location>
</feature>
<gene>
    <name evidence="8" type="ORF">IAB60_07220</name>
</gene>
<keyword evidence="3" id="KW-1003">Cell membrane</keyword>
<dbReference type="Proteomes" id="UP000886860">
    <property type="component" value="Unassembled WGS sequence"/>
</dbReference>
<evidence type="ECO:0000256" key="4">
    <source>
        <dbReference type="ARBA" id="ARBA00022692"/>
    </source>
</evidence>
<protein>
    <submittedName>
        <fullName evidence="8">MATE family efflux transporter</fullName>
    </submittedName>
</protein>